<evidence type="ECO:0000313" key="6">
    <source>
        <dbReference type="EMBL" id="PWU22876.1"/>
    </source>
</evidence>
<proteinExistence type="inferred from homology"/>
<dbReference type="SUPFAM" id="SSF50324">
    <property type="entry name" value="Inorganic pyrophosphatase"/>
    <property type="match status" value="1"/>
</dbReference>
<sequence>MSKTQTLQILVEIPEGTNVKYEYDDKTGRIYVDRIVPTPMKYPTNYCSIEGAMGKDGDLMDALLLTAEPIMPGMWVKGRAIGMLEMEDEEGVDNKIICVLEKAKQDAVCGSWENITDVPEHWLNKIKHFFEHYKDLEKGKWVKINRFLDKDAAEKELEEAMQKMKEECDCDCKGGDDCKCEDGCSCCGECGCK</sequence>
<comment type="catalytic activity">
    <reaction evidence="5">
        <text>diphosphate + H2O = 2 phosphate + H(+)</text>
        <dbReference type="Rhea" id="RHEA:24576"/>
        <dbReference type="ChEBI" id="CHEBI:15377"/>
        <dbReference type="ChEBI" id="CHEBI:15378"/>
        <dbReference type="ChEBI" id="CHEBI:33019"/>
        <dbReference type="ChEBI" id="CHEBI:43474"/>
        <dbReference type="EC" id="3.6.1.1"/>
    </reaction>
</comment>
<feature type="binding site" evidence="5">
    <location>
        <position position="34"/>
    </location>
    <ligand>
        <name>substrate</name>
    </ligand>
</feature>
<evidence type="ECO:0000256" key="4">
    <source>
        <dbReference type="ARBA" id="ARBA00022842"/>
    </source>
</evidence>
<keyword evidence="3 5" id="KW-0378">Hydrolase</keyword>
<dbReference type="InterPro" id="IPR036649">
    <property type="entry name" value="Pyrophosphatase_sf"/>
</dbReference>
<dbReference type="GO" id="GO:0005737">
    <property type="term" value="C:cytoplasm"/>
    <property type="evidence" value="ECO:0007669"/>
    <property type="project" value="UniProtKB-SubCell"/>
</dbReference>
<dbReference type="PANTHER" id="PTHR10286">
    <property type="entry name" value="INORGANIC PYROPHOSPHATASE"/>
    <property type="match status" value="1"/>
</dbReference>
<keyword evidence="5" id="KW-0963">Cytoplasm</keyword>
<dbReference type="GO" id="GO:0006796">
    <property type="term" value="P:phosphate-containing compound metabolic process"/>
    <property type="evidence" value="ECO:0007669"/>
    <property type="project" value="InterPro"/>
</dbReference>
<gene>
    <name evidence="5" type="primary">ppa</name>
    <name evidence="6" type="ORF">C5B42_04810</name>
</gene>
<dbReference type="Proteomes" id="UP000246104">
    <property type="component" value="Unassembled WGS sequence"/>
</dbReference>
<dbReference type="GO" id="GO:0000287">
    <property type="term" value="F:magnesium ion binding"/>
    <property type="evidence" value="ECO:0007669"/>
    <property type="project" value="UniProtKB-UniRule"/>
</dbReference>
<comment type="subunit">
    <text evidence="5">Homohexamer.</text>
</comment>
<dbReference type="Gene3D" id="3.90.80.10">
    <property type="entry name" value="Inorganic pyrophosphatase"/>
    <property type="match status" value="1"/>
</dbReference>
<name>A0A317JQE6_9BACT</name>
<evidence type="ECO:0000256" key="2">
    <source>
        <dbReference type="ARBA" id="ARBA00022723"/>
    </source>
</evidence>
<keyword evidence="2 5" id="KW-0479">Metal-binding</keyword>
<dbReference type="EMBL" id="PSRQ01000053">
    <property type="protein sequence ID" value="PWU22876.1"/>
    <property type="molecule type" value="Genomic_DNA"/>
</dbReference>
<protein>
    <recommendedName>
        <fullName evidence="5">Inorganic pyrophosphatase</fullName>
        <ecNumber evidence="5">3.6.1.1</ecNumber>
    </recommendedName>
    <alternativeName>
        <fullName evidence="5">Pyrophosphate phospho-hydrolase</fullName>
        <shortName evidence="5">PPase</shortName>
    </alternativeName>
</protein>
<feature type="binding site" evidence="5">
    <location>
        <position position="61"/>
    </location>
    <ligand>
        <name>Mg(2+)</name>
        <dbReference type="ChEBI" id="CHEBI:18420"/>
        <label>2</label>
    </ligand>
</feature>
<accession>A0A317JQE6</accession>
<feature type="binding site" evidence="5">
    <location>
        <position position="93"/>
    </location>
    <ligand>
        <name>Mg(2+)</name>
        <dbReference type="ChEBI" id="CHEBI:18420"/>
        <label>1</label>
    </ligand>
</feature>
<comment type="cofactor">
    <cofactor evidence="1 5">
        <name>Mg(2+)</name>
        <dbReference type="ChEBI" id="CHEBI:18420"/>
    </cofactor>
</comment>
<feature type="binding site" evidence="5">
    <location>
        <position position="133"/>
    </location>
    <ligand>
        <name>substrate</name>
    </ligand>
</feature>
<comment type="similarity">
    <text evidence="5">Belongs to the PPase family.</text>
</comment>
<evidence type="ECO:0000313" key="7">
    <source>
        <dbReference type="Proteomes" id="UP000246104"/>
    </source>
</evidence>
<comment type="caution">
    <text evidence="6">The sequence shown here is derived from an EMBL/GenBank/DDBJ whole genome shotgun (WGS) entry which is preliminary data.</text>
</comment>
<dbReference type="Pfam" id="PF00719">
    <property type="entry name" value="Pyrophosphatase"/>
    <property type="match status" value="1"/>
</dbReference>
<comment type="function">
    <text evidence="5">Catalyzes the hydrolysis of inorganic pyrophosphate (PPi) forming two phosphate ions.</text>
</comment>
<reference evidence="6 7" key="1">
    <citation type="submission" date="2018-02" db="EMBL/GenBank/DDBJ databases">
        <title>Genomic Reconstructions from Amazon Rainforest and Pasture Soil Reveal Novel Insights into the Physiology of Candidate Phyla in Tropical Sites.</title>
        <authorList>
            <person name="Kroeger M.E."/>
            <person name="Delmont T."/>
            <person name="Eren A.M."/>
            <person name="Guo J."/>
            <person name="Meyer K.M."/>
            <person name="Khan K."/>
            <person name="Rodrigues J.L.M."/>
            <person name="Bohannan B.J.M."/>
            <person name="Tringe S."/>
            <person name="Borges C.D."/>
            <person name="Tiedje J."/>
            <person name="Tsai S.M."/>
            <person name="Nusslein K."/>
        </authorList>
    </citation>
    <scope>NUCLEOTIDE SEQUENCE [LARGE SCALE GENOMIC DNA]</scope>
    <source>
        <strain evidence="6">Amazon FNV 2010 28 9</strain>
    </source>
</reference>
<feature type="binding site" evidence="5">
    <location>
        <position position="20"/>
    </location>
    <ligand>
        <name>substrate</name>
    </ligand>
</feature>
<evidence type="ECO:0000256" key="5">
    <source>
        <dbReference type="HAMAP-Rule" id="MF_00209"/>
    </source>
</evidence>
<evidence type="ECO:0000256" key="1">
    <source>
        <dbReference type="ARBA" id="ARBA00001946"/>
    </source>
</evidence>
<dbReference type="EC" id="3.6.1.1" evidence="5"/>
<comment type="subcellular location">
    <subcellularLocation>
        <location evidence="5">Cytoplasm</location>
    </subcellularLocation>
</comment>
<evidence type="ECO:0000256" key="3">
    <source>
        <dbReference type="ARBA" id="ARBA00022801"/>
    </source>
</evidence>
<dbReference type="InterPro" id="IPR008162">
    <property type="entry name" value="Pyrophosphatase"/>
</dbReference>
<dbReference type="AlphaFoldDB" id="A0A317JQE6"/>
<keyword evidence="4 5" id="KW-0460">Magnesium</keyword>
<feature type="binding site" evidence="5">
    <location>
        <position position="56"/>
    </location>
    <ligand>
        <name>Mg(2+)</name>
        <dbReference type="ChEBI" id="CHEBI:18420"/>
        <label>1</label>
    </ligand>
</feature>
<dbReference type="HAMAP" id="MF_00209">
    <property type="entry name" value="Inorganic_PPase"/>
    <property type="match status" value="1"/>
</dbReference>
<feature type="binding site" evidence="5">
    <location>
        <position position="46"/>
    </location>
    <ligand>
        <name>substrate</name>
    </ligand>
</feature>
<feature type="binding site" evidence="5">
    <location>
        <position position="61"/>
    </location>
    <ligand>
        <name>Mg(2+)</name>
        <dbReference type="ChEBI" id="CHEBI:18420"/>
        <label>1</label>
    </ligand>
</feature>
<dbReference type="CDD" id="cd00412">
    <property type="entry name" value="pyrophosphatase"/>
    <property type="match status" value="1"/>
</dbReference>
<organism evidence="6 7">
    <name type="scientific">Candidatus Cerribacteria bacterium 'Amazon FNV 2010 28 9'</name>
    <dbReference type="NCBI Taxonomy" id="2081795"/>
    <lineage>
        <taxon>Bacteria</taxon>
        <taxon>Candidatus Cerribacteria</taxon>
    </lineage>
</organism>
<dbReference type="GO" id="GO:0004427">
    <property type="term" value="F:inorganic diphosphate phosphatase activity"/>
    <property type="evidence" value="ECO:0007669"/>
    <property type="project" value="UniProtKB-UniRule"/>
</dbReference>